<proteinExistence type="inferred from homology"/>
<evidence type="ECO:0000256" key="3">
    <source>
        <dbReference type="ARBA" id="ARBA00023125"/>
    </source>
</evidence>
<dbReference type="Gene3D" id="1.10.10.10">
    <property type="entry name" value="Winged helix-like DNA-binding domain superfamily/Winged helix DNA-binding domain"/>
    <property type="match status" value="1"/>
</dbReference>
<reference evidence="6 7" key="1">
    <citation type="submission" date="2021-12" db="EMBL/GenBank/DDBJ databases">
        <title>Discovery of the Pendulisporaceae a myxobacterial family with distinct sporulation behavior and unique specialized metabolism.</title>
        <authorList>
            <person name="Garcia R."/>
            <person name="Popoff A."/>
            <person name="Bader C.D."/>
            <person name="Loehr J."/>
            <person name="Walesch S."/>
            <person name="Walt C."/>
            <person name="Boldt J."/>
            <person name="Bunk B."/>
            <person name="Haeckl F.J.F.P.J."/>
            <person name="Gunesch A.P."/>
            <person name="Birkelbach J."/>
            <person name="Nuebel U."/>
            <person name="Pietschmann T."/>
            <person name="Bach T."/>
            <person name="Mueller R."/>
        </authorList>
    </citation>
    <scope>NUCLEOTIDE SEQUENCE [LARGE SCALE GENOMIC DNA]</scope>
    <source>
        <strain evidence="6 7">MSr12523</strain>
    </source>
</reference>
<accession>A0ABZ2K2L0</accession>
<organism evidence="6 7">
    <name type="scientific">Pendulispora brunnea</name>
    <dbReference type="NCBI Taxonomy" id="2905690"/>
    <lineage>
        <taxon>Bacteria</taxon>
        <taxon>Pseudomonadati</taxon>
        <taxon>Myxococcota</taxon>
        <taxon>Myxococcia</taxon>
        <taxon>Myxococcales</taxon>
        <taxon>Sorangiineae</taxon>
        <taxon>Pendulisporaceae</taxon>
        <taxon>Pendulispora</taxon>
    </lineage>
</organism>
<evidence type="ECO:0000256" key="2">
    <source>
        <dbReference type="ARBA" id="ARBA00023015"/>
    </source>
</evidence>
<dbReference type="SUPFAM" id="SSF46785">
    <property type="entry name" value="Winged helix' DNA-binding domain"/>
    <property type="match status" value="1"/>
</dbReference>
<dbReference type="Pfam" id="PF03466">
    <property type="entry name" value="LysR_substrate"/>
    <property type="match status" value="1"/>
</dbReference>
<dbReference type="CDD" id="cd08417">
    <property type="entry name" value="PBP2_Nitroaromatics_like"/>
    <property type="match status" value="1"/>
</dbReference>
<evidence type="ECO:0000313" key="6">
    <source>
        <dbReference type="EMBL" id="WXA91417.1"/>
    </source>
</evidence>
<dbReference type="EMBL" id="CP089982">
    <property type="protein sequence ID" value="WXA91417.1"/>
    <property type="molecule type" value="Genomic_DNA"/>
</dbReference>
<dbReference type="PANTHER" id="PTHR30118">
    <property type="entry name" value="HTH-TYPE TRANSCRIPTIONAL REGULATOR LEUO-RELATED"/>
    <property type="match status" value="1"/>
</dbReference>
<name>A0ABZ2K2L0_9BACT</name>
<dbReference type="Gene3D" id="3.40.190.10">
    <property type="entry name" value="Periplasmic binding protein-like II"/>
    <property type="match status" value="2"/>
</dbReference>
<dbReference type="InterPro" id="IPR005119">
    <property type="entry name" value="LysR_subst-bd"/>
</dbReference>
<comment type="similarity">
    <text evidence="1">Belongs to the LysR transcriptional regulatory family.</text>
</comment>
<dbReference type="Pfam" id="PF00126">
    <property type="entry name" value="HTH_1"/>
    <property type="match status" value="1"/>
</dbReference>
<keyword evidence="3" id="KW-0238">DNA-binding</keyword>
<dbReference type="SUPFAM" id="SSF53850">
    <property type="entry name" value="Periplasmic binding protein-like II"/>
    <property type="match status" value="1"/>
</dbReference>
<evidence type="ECO:0000259" key="5">
    <source>
        <dbReference type="PROSITE" id="PS50931"/>
    </source>
</evidence>
<evidence type="ECO:0000256" key="1">
    <source>
        <dbReference type="ARBA" id="ARBA00009437"/>
    </source>
</evidence>
<dbReference type="PANTHER" id="PTHR30118:SF15">
    <property type="entry name" value="TRANSCRIPTIONAL REGULATORY PROTEIN"/>
    <property type="match status" value="1"/>
</dbReference>
<evidence type="ECO:0000256" key="4">
    <source>
        <dbReference type="ARBA" id="ARBA00023163"/>
    </source>
</evidence>
<dbReference type="InterPro" id="IPR036390">
    <property type="entry name" value="WH_DNA-bd_sf"/>
</dbReference>
<dbReference type="RefSeq" id="WP_394842037.1">
    <property type="nucleotide sequence ID" value="NZ_CP089982.1"/>
</dbReference>
<evidence type="ECO:0000313" key="7">
    <source>
        <dbReference type="Proteomes" id="UP001379533"/>
    </source>
</evidence>
<gene>
    <name evidence="6" type="ORF">LZC95_33790</name>
</gene>
<keyword evidence="2" id="KW-0805">Transcription regulation</keyword>
<dbReference type="InterPro" id="IPR000847">
    <property type="entry name" value="LysR_HTH_N"/>
</dbReference>
<dbReference type="Proteomes" id="UP001379533">
    <property type="component" value="Chromosome"/>
</dbReference>
<keyword evidence="7" id="KW-1185">Reference proteome</keyword>
<protein>
    <submittedName>
        <fullName evidence="6">LysR family transcriptional regulator</fullName>
    </submittedName>
</protein>
<dbReference type="InterPro" id="IPR050389">
    <property type="entry name" value="LysR-type_TF"/>
</dbReference>
<dbReference type="PROSITE" id="PS50931">
    <property type="entry name" value="HTH_LYSR"/>
    <property type="match status" value="1"/>
</dbReference>
<dbReference type="InterPro" id="IPR036388">
    <property type="entry name" value="WH-like_DNA-bd_sf"/>
</dbReference>
<feature type="domain" description="HTH lysR-type" evidence="5">
    <location>
        <begin position="6"/>
        <end position="63"/>
    </location>
</feature>
<sequence>MNISAVDLNLLTVLDALIKERNVTRAARRVGLSQSATSSALGRLRVLFDDPLFVRTRDGMVPTKRTLAMSGRLEAMLDGVRALLAGSEFDPKSALLTWNVVTSDYTQMLLVPALVRELASSAPGVTVRVQPLVSDVAEHLNSGDADVVLAPFVRADSSLRVAPLFVDTMTGMVRRGHPLAKKKRPTVREYISYGHVLVSPQGRGPAMMDTVLAERGLSRRVAAIVPHFLIAPEVIANTDFVTTLPTRTAKRAAADGRFHLFPPPLPTPQLDLSLVWHVRSEDDPLHRWLRQALIELVRPLLAS</sequence>
<dbReference type="InterPro" id="IPR037402">
    <property type="entry name" value="YidZ_PBP2"/>
</dbReference>
<keyword evidence="4" id="KW-0804">Transcription</keyword>